<dbReference type="AlphaFoldDB" id="V6F4X9"/>
<gene>
    <name evidence="1" type="ordered locus">MGMSRv2__2126</name>
</gene>
<sequence>MDKISATAVPASLSDRVRRINQHLHRFDSARDEFRARLDALARVVEAVAA</sequence>
<protein>
    <submittedName>
        <fullName evidence="1">Uncharacterized protein</fullName>
    </submittedName>
</protein>
<keyword evidence="2" id="KW-1185">Reference proteome</keyword>
<name>V6F4X9_MAGGM</name>
<dbReference type="STRING" id="1430440.MGMSRv2__2126"/>
<evidence type="ECO:0000313" key="2">
    <source>
        <dbReference type="Proteomes" id="UP000018922"/>
    </source>
</evidence>
<dbReference type="HOGENOM" id="CLU_3119496_0_0_5"/>
<dbReference type="KEGG" id="mgy:MGMSRv2__2126"/>
<dbReference type="EMBL" id="HG794546">
    <property type="protein sequence ID" value="CDK99341.1"/>
    <property type="molecule type" value="Genomic_DNA"/>
</dbReference>
<dbReference type="Proteomes" id="UP000018922">
    <property type="component" value="Chromosome I"/>
</dbReference>
<evidence type="ECO:0000313" key="1">
    <source>
        <dbReference type="EMBL" id="CDK99341.1"/>
    </source>
</evidence>
<accession>V6F4X9</accession>
<proteinExistence type="predicted"/>
<reference evidence="1 2" key="1">
    <citation type="journal article" date="2014" name="Genome Announc.">
        <title>Complete genome sequence of Magnetospirillum gryphiswaldense MSR-1.</title>
        <authorList>
            <person name="Wang X."/>
            <person name="Wang Q."/>
            <person name="Zhang W."/>
            <person name="Wang Y."/>
            <person name="Li L."/>
            <person name="Wen T."/>
            <person name="Zhang T."/>
            <person name="Zhang Y."/>
            <person name="Xu J."/>
            <person name="Hu J."/>
            <person name="Li S."/>
            <person name="Liu L."/>
            <person name="Liu J."/>
            <person name="Jiang W."/>
            <person name="Tian J."/>
            <person name="Li Y."/>
            <person name="Schuler D."/>
            <person name="Wang L."/>
            <person name="Li J."/>
        </authorList>
    </citation>
    <scope>NUCLEOTIDE SEQUENCE [LARGE SCALE GENOMIC DNA]</scope>
    <source>
        <strain evidence="2">DSM 6361 / JCM 21280 / NBRC 15271 / MSR-1</strain>
    </source>
</reference>
<organism evidence="1 2">
    <name type="scientific">Magnetospirillum gryphiswaldense (strain DSM 6361 / JCM 21280 / NBRC 15271 / MSR-1)</name>
    <dbReference type="NCBI Taxonomy" id="431944"/>
    <lineage>
        <taxon>Bacteria</taxon>
        <taxon>Pseudomonadati</taxon>
        <taxon>Pseudomonadota</taxon>
        <taxon>Alphaproteobacteria</taxon>
        <taxon>Rhodospirillales</taxon>
        <taxon>Rhodospirillaceae</taxon>
        <taxon>Magnetospirillum</taxon>
    </lineage>
</organism>